<feature type="domain" description="4'-phosphopantetheinyl transferase" evidence="3">
    <location>
        <begin position="131"/>
        <end position="197"/>
    </location>
</feature>
<evidence type="ECO:0000256" key="1">
    <source>
        <dbReference type="ARBA" id="ARBA00010990"/>
    </source>
</evidence>
<dbReference type="GO" id="GO:0016740">
    <property type="term" value="F:transferase activity"/>
    <property type="evidence" value="ECO:0007669"/>
    <property type="project" value="UniProtKB-KW"/>
</dbReference>
<dbReference type="PANTHER" id="PTHR12215">
    <property type="entry name" value="PHOSPHOPANTETHEINE TRANSFERASE"/>
    <property type="match status" value="1"/>
</dbReference>
<dbReference type="EMBL" id="JBHSGA010000017">
    <property type="protein sequence ID" value="MFC4526779.1"/>
    <property type="molecule type" value="Genomic_DNA"/>
</dbReference>
<sequence>MSATLGQAFTYCATHALAACGFQPPATGEACVALFDSAPWKHFGEQAHALLDQRERERAARFRHARDRDTYVLAHAMWRHVLGLTLRLEAARVPLSTSPSGQPILTDTSYATSLSHSGTQVAIAITDAVTIGVDLERSPPRTALRDLAAMLCSSDEAATLALLPPAQHETWLLQLWTRKEALLKAFGVGLKEAPSNMSVSATSVVAPPASAANMPPCRVHPLQLPIGLVGAWAAPVNVARCSSYVLGLPQS</sequence>
<accession>A0ABV9C1B1</accession>
<feature type="domain" description="4'-phosphopantetheinyl transferase N-terminal" evidence="4">
    <location>
        <begin position="43"/>
        <end position="124"/>
    </location>
</feature>
<evidence type="ECO:0000256" key="2">
    <source>
        <dbReference type="ARBA" id="ARBA00022679"/>
    </source>
</evidence>
<keyword evidence="6" id="KW-1185">Reference proteome</keyword>
<dbReference type="InterPro" id="IPR055066">
    <property type="entry name" value="AASDHPPT_N"/>
</dbReference>
<dbReference type="Proteomes" id="UP001595961">
    <property type="component" value="Unassembled WGS sequence"/>
</dbReference>
<name>A0ABV9C1B1_9GAMM</name>
<dbReference type="InterPro" id="IPR008278">
    <property type="entry name" value="4-PPantetheinyl_Trfase_dom"/>
</dbReference>
<evidence type="ECO:0000313" key="5">
    <source>
        <dbReference type="EMBL" id="MFC4526779.1"/>
    </source>
</evidence>
<keyword evidence="2 5" id="KW-0808">Transferase</keyword>
<comment type="similarity">
    <text evidence="1">Belongs to the P-Pant transferase superfamily. Gsp/Sfp/HetI/AcpT family.</text>
</comment>
<dbReference type="Pfam" id="PF22624">
    <property type="entry name" value="AASDHPPT_N"/>
    <property type="match status" value="1"/>
</dbReference>
<comment type="caution">
    <text evidence="5">The sequence shown here is derived from an EMBL/GenBank/DDBJ whole genome shotgun (WGS) entry which is preliminary data.</text>
</comment>
<dbReference type="InterPro" id="IPR050559">
    <property type="entry name" value="P-Pant_transferase_sf"/>
</dbReference>
<gene>
    <name evidence="5" type="ORF">ACFO5W_09045</name>
</gene>
<evidence type="ECO:0000313" key="6">
    <source>
        <dbReference type="Proteomes" id="UP001595961"/>
    </source>
</evidence>
<organism evidence="5 6">
    <name type="scientific">Dyella halodurans</name>
    <dbReference type="NCBI Taxonomy" id="1920171"/>
    <lineage>
        <taxon>Bacteria</taxon>
        <taxon>Pseudomonadati</taxon>
        <taxon>Pseudomonadota</taxon>
        <taxon>Gammaproteobacteria</taxon>
        <taxon>Lysobacterales</taxon>
        <taxon>Rhodanobacteraceae</taxon>
        <taxon>Dyella</taxon>
    </lineage>
</organism>
<dbReference type="InterPro" id="IPR037143">
    <property type="entry name" value="4-PPantetheinyl_Trfase_dom_sf"/>
</dbReference>
<proteinExistence type="inferred from homology"/>
<dbReference type="PANTHER" id="PTHR12215:SF10">
    <property type="entry name" value="L-AMINOADIPATE-SEMIALDEHYDE DEHYDROGENASE-PHOSPHOPANTETHEINYL TRANSFERASE"/>
    <property type="match status" value="1"/>
</dbReference>
<dbReference type="Pfam" id="PF01648">
    <property type="entry name" value="ACPS"/>
    <property type="match status" value="1"/>
</dbReference>
<evidence type="ECO:0000259" key="3">
    <source>
        <dbReference type="Pfam" id="PF01648"/>
    </source>
</evidence>
<reference evidence="6" key="1">
    <citation type="journal article" date="2019" name="Int. J. Syst. Evol. Microbiol.">
        <title>The Global Catalogue of Microorganisms (GCM) 10K type strain sequencing project: providing services to taxonomists for standard genome sequencing and annotation.</title>
        <authorList>
            <consortium name="The Broad Institute Genomics Platform"/>
            <consortium name="The Broad Institute Genome Sequencing Center for Infectious Disease"/>
            <person name="Wu L."/>
            <person name="Ma J."/>
        </authorList>
    </citation>
    <scope>NUCLEOTIDE SEQUENCE [LARGE SCALE GENOMIC DNA]</scope>
    <source>
        <strain evidence="6">CCM 4481</strain>
    </source>
</reference>
<dbReference type="RefSeq" id="WP_266148675.1">
    <property type="nucleotide sequence ID" value="NZ_CP064028.1"/>
</dbReference>
<evidence type="ECO:0000259" key="4">
    <source>
        <dbReference type="Pfam" id="PF22624"/>
    </source>
</evidence>
<dbReference type="Gene3D" id="3.90.470.20">
    <property type="entry name" value="4'-phosphopantetheinyl transferase domain"/>
    <property type="match status" value="1"/>
</dbReference>
<protein>
    <submittedName>
        <fullName evidence="5">4'-phosphopantetheinyl transferase family protein</fullName>
    </submittedName>
</protein>
<dbReference type="SUPFAM" id="SSF56214">
    <property type="entry name" value="4'-phosphopantetheinyl transferase"/>
    <property type="match status" value="2"/>
</dbReference>